<keyword evidence="3" id="KW-0597">Phosphoprotein</keyword>
<dbReference type="Gene3D" id="3.30.559.30">
    <property type="entry name" value="Nonribosomal peptide synthetase, condensation domain"/>
    <property type="match status" value="4"/>
</dbReference>
<dbReference type="GO" id="GO:0031177">
    <property type="term" value="F:phosphopantetheine binding"/>
    <property type="evidence" value="ECO:0007669"/>
    <property type="project" value="InterPro"/>
</dbReference>
<evidence type="ECO:0000256" key="1">
    <source>
        <dbReference type="ARBA" id="ARBA00004924"/>
    </source>
</evidence>
<evidence type="ECO:0000256" key="6">
    <source>
        <dbReference type="SAM" id="MobiDB-lite"/>
    </source>
</evidence>
<dbReference type="PROSITE" id="PS50075">
    <property type="entry name" value="CARRIER"/>
    <property type="match status" value="4"/>
</dbReference>
<sequence length="3101" mass="342772">MKSLHQCIPSDVKQGNVRCLQFSQFTFDVFVQDLFYTWGVGGTLISSDRATMLGSFSELATRTKATHAHLTPAFAASVSRDTCPTLEVVTMIGEKLTQNVANDWGRNLRAYNTYGPAETTVVSTLRQFRGANDAVPSSNVGLPMPSVTVAVMRDGSPVVRGESGELALGGPQLSHGYWKDSRKTSEKFIWNPHMSMTLYITGDMVRVLEDGSIDFIGRTDDLIKVQGIRIELSEIAFSLRACHPMVQQIEVQYLNRGDRPANVIVAFLAAPHLSAPDHIVIMSAEAVSISKAAMAQARELLPDYMIPQVFLVLKSIPRTSSAKIDRPALKAHYESADLVAWGRQVAPSKVGDLTRDEWNEEELLILESIVHISGTSLLAVGRDSTLTSIGIDSIAATRLAPTLNAKGFNISIAAILQCETLQDLLTVEIRGPEKVDLNAFDAKGFDQTWRQVVARETVTELAFVAPALPLQEALLTESLQRVDAYWSNMVYTLEPDVDLTRLQKAWERVASMTDALRMAFVPTAKLPDSLESASTFLQLIHKDHHIDWKTLDSSEALFQQDSSSRSDTIAQRCQSDQFMVPPWAVTVYALGSRRVMILTSHHSIRDDLSLSFLSADLKTGYIDPDLIQPRHQLKSALRILLPTNDQRKRDHEYWTNRLTGFSATEGSKSWPRLLNGSDESRDSSVVSRTRMKNSYTALKTSAISIGTPSVASLLRFAWSCILCQYLETDRIVFGETLSARNDDTSLGDVVGPLISVLPVPFHREGAAITALRQQAAQRAEDISHAKLHPRTARSILAVEDGLPLYPAMYNFMAESTLHLDDQKPALWRFTENDAGLPVEHPIALNVSISEEDEVLLEVNASHGIADRAHLQVLAQQIEALVEVVIKNTEDSVSDLSSQLPSSLMSITPLDRYAVTNEAREQSPIHWVDHHAKHHPDWPAAQVANIIKENELASDFWSYGQLYDAYTAVTAKILAANVTRRNIAVCLSRQLDLYAILLAIMKTGNTYLPIAEDLPMERRAFMLRDSNAAIIFTSGATLPDINTIPADCKHILVNDSLYQVKYEHEQVAVPRPSDDAYLLYTSGSTGTPKGVLVSRGNLTSFIEAASNFMHQHVDGMHDLCGKGRYLGFASFAFDVHLKEMFAAWRHGMAIVTAPRAMLLDDLELALRKLKITHASFVPSLVDSIGLEPDMVPDLRYMSVGGEMLSPGIIDKWAGNERVTVVNAYGPTEATIGCCFAKVTKGMNVRNIGPPLAFTTAHVLRPGTMEQVMRGVPGELCLTGDLIANGYLNRPDAKGFVEGFQGERMYRTGDRVRLMADGTLEFLGRDDDQTKIRGQRLELGEVSEAVRASARHISNSEHADAVAMLAHNPLLGTKQLVAFVTVPINGSSGNTPTSIIRQAILNGRADEIRAACEKRLPAFMVPDHVIPITNLPLVLSSRKIDMKTLSALFSDHVKGDPGPLSEPHKDSPRTLNERESSILAIIKTVLRSMTDDIPPMTSLFRQGLDSLSAISLAVKLQKAGYDCTVTDVLKNPSIEKLASLPHNQPSEDRPLAAALHDLQCLETRLLQHGLRDLDPSRIAKIRPCLPLQETMIASSLDQCGATKYVNHISFQLSSEVDVAKLRKAWEDTMADLEILRTCFQEFESRFVQIVLKNVPIRWETLSMRPNSLPLHALDGHRMTIETDLLKNLSSEPPIRFTVVDSEDGDEAIFLISIHHALYDEESFYLMLNNAHTRYEGKPLSQTHANHDTFLAYVSCQDDTKAQQFWEGYLQEYKQPAIRNAVEQSSASVIEIERKIADSMPDLEEFASSMNTTPAAVLQSVFGIVLAQHERRNDIVFGAVSSGRTIPIEDPHSIIAPCVVTMPQRLTIHPTHSSATDVLRSATDGFFQSIQYQHIALRDIHRWIGAERPLFDCLFSYRQKRKRPPWAHLWWEVDSSMTTGFPFAVELEADLEAGHVLARATATAGFGDGKEVESFLESMQMLLQALMSHELVNLDELGFADSGDADPENLDDDVWSEAELRIRDIASDMTGIETRTIKKGASFFRLGIDSISAIRFARDLRAKGFECSSADVMQCASIARLSSYIQSSQTPADTRSEAPVGATVSHQANLGIDDTDDDGSLIYPCTPLQSSMLTQTLGSDGRLYANHHVFRLAPEVDIIRLRRSWEQLVMQTEILRTSFQLSDDGSVWLAKVHNNISLPWHDWTGQLELPAALSEVKADFCFHEASDYVRPPWKLHIVDEYLIVSMHHSLYDGQSLNILFADLFKLYDNDPIPNRTAFRRAAKAIAASGDNSVDYWTRNIKDYSGTKTQPISDIIQRRHRMMVFETSLINESCRSIGVTLQSVALLAFAKSLACTLGHRDMVIGHVVGGRSVPFADADEIVGPLFNTVPLRITLNRAYISNGAAAREIQRLTGGAQSHQHASLGKAQQIWQSKRETSELELLNSVFVFQQQSDTKANSLWKPVDTGDEEAAPTEYATNFEIEQRVDGISVQMASTQIKDLEAWLDDFENGLREILQQPHRLVLASPSGLKTLPLRPALSVVPDVSENALSPGYDLTCLEDALAEVTQLEPGKILPNASIYSLGLDSLSAIKVAASCRKRGLHVGVADILQGRSLHGTVQRLRQRESEGPAGNTDPNPSAPSAADQGGDLSPEMRSIALNLLSLGPTDVAKIQPCLPGQFFHLTNWVKSGRTMGEAAFVYKASEQLNADKLSQAWHQLRECHPILRTAFVVLPSSSCVQLALQDYMVNGDSFRYHDQAVDSSDHLNRLLRSIICSRFDMLTPPCEFHLLRTHTQDFVALKLHHALYDAYTITTLVQDLIAIYKGAETASTPTKENILDTYKPPAPDTTFKSFWTDSLKDSQTTILHSENHPRDHQRPPFFFTKRHIPNLHTLSTLAQTHHISLNALLLTSFAAALSSHTNIPSPVFGLYQSGRSTLLTSSTPTSDSTPYLNILPLMLSNVSTTGLLASAHALQDHLAQRVGFEQSHLLDVLDAIGHGVGVPLFNAYINILDSSPPSSFAEGEELLTPYHLPDIAGMPKQRCDGAKTSVDGLETGFLAEENVYLDIVTDGAGDRLDLVMRCDSGAIDQEEADEFLEAMMAVVEGFV</sequence>
<dbReference type="SUPFAM" id="SSF52777">
    <property type="entry name" value="CoA-dependent acyltransferases"/>
    <property type="match status" value="8"/>
</dbReference>
<dbReference type="SMART" id="SM00823">
    <property type="entry name" value="PKS_PP"/>
    <property type="match status" value="3"/>
</dbReference>
<keyword evidence="4" id="KW-0436">Ligase</keyword>
<dbReference type="InterPro" id="IPR020806">
    <property type="entry name" value="PKS_PP-bd"/>
</dbReference>
<dbReference type="FunFam" id="3.40.50.12780:FF:000024">
    <property type="entry name" value="Nonribosomal siderophore peptide synthase SidC"/>
    <property type="match status" value="1"/>
</dbReference>
<dbReference type="InterPro" id="IPR036736">
    <property type="entry name" value="ACP-like_sf"/>
</dbReference>
<keyword evidence="9" id="KW-1185">Reference proteome</keyword>
<dbReference type="Gene3D" id="3.30.300.30">
    <property type="match status" value="2"/>
</dbReference>
<dbReference type="PANTHER" id="PTHR45527">
    <property type="entry name" value="NONRIBOSOMAL PEPTIDE SYNTHETASE"/>
    <property type="match status" value="1"/>
</dbReference>
<dbReference type="Proteomes" id="UP001161017">
    <property type="component" value="Unassembled WGS sequence"/>
</dbReference>
<dbReference type="InterPro" id="IPR042099">
    <property type="entry name" value="ANL_N_sf"/>
</dbReference>
<comment type="pathway">
    <text evidence="1">Siderophore biosynthesis.</text>
</comment>
<dbReference type="EMBL" id="JAPUFD010000008">
    <property type="protein sequence ID" value="MDI1488651.1"/>
    <property type="molecule type" value="Genomic_DNA"/>
</dbReference>
<dbReference type="GO" id="GO:0016874">
    <property type="term" value="F:ligase activity"/>
    <property type="evidence" value="ECO:0007669"/>
    <property type="project" value="UniProtKB-KW"/>
</dbReference>
<dbReference type="InterPro" id="IPR001242">
    <property type="entry name" value="Condensation_dom"/>
</dbReference>
<feature type="compositionally biased region" description="Basic and acidic residues" evidence="6">
    <location>
        <begin position="1460"/>
        <end position="1470"/>
    </location>
</feature>
<dbReference type="InterPro" id="IPR023213">
    <property type="entry name" value="CAT-like_dom_sf"/>
</dbReference>
<dbReference type="FunFam" id="3.30.300.30:FF:000033">
    <property type="entry name" value="Nonribosomal siderophore peptide synthase SidC"/>
    <property type="match status" value="1"/>
</dbReference>
<evidence type="ECO:0000313" key="8">
    <source>
        <dbReference type="EMBL" id="MDI1488651.1"/>
    </source>
</evidence>
<evidence type="ECO:0000256" key="2">
    <source>
        <dbReference type="ARBA" id="ARBA00022450"/>
    </source>
</evidence>
<comment type="similarity">
    <text evidence="5">Belongs to the NRP synthetase family.</text>
</comment>
<comment type="caution">
    <text evidence="8">The sequence shown here is derived from an EMBL/GenBank/DDBJ whole genome shotgun (WGS) entry which is preliminary data.</text>
</comment>
<keyword evidence="2" id="KW-0596">Phosphopantetheine</keyword>
<dbReference type="CDD" id="cd19542">
    <property type="entry name" value="CT_NRPS-like"/>
    <property type="match status" value="2"/>
</dbReference>
<dbReference type="GO" id="GO:0043041">
    <property type="term" value="P:amino acid activation for nonribosomal peptide biosynthetic process"/>
    <property type="evidence" value="ECO:0007669"/>
    <property type="project" value="TreeGrafter"/>
</dbReference>
<dbReference type="InterPro" id="IPR009081">
    <property type="entry name" value="PP-bd_ACP"/>
</dbReference>
<evidence type="ECO:0000256" key="3">
    <source>
        <dbReference type="ARBA" id="ARBA00022553"/>
    </source>
</evidence>
<evidence type="ECO:0000256" key="4">
    <source>
        <dbReference type="ARBA" id="ARBA00022598"/>
    </source>
</evidence>
<dbReference type="InterPro" id="IPR045851">
    <property type="entry name" value="AMP-bd_C_sf"/>
</dbReference>
<gene>
    <name evidence="8" type="primary">NRPS_2</name>
    <name evidence="8" type="ORF">OHK93_007926</name>
</gene>
<proteinExistence type="inferred from homology"/>
<feature type="domain" description="Carrier" evidence="7">
    <location>
        <begin position="2549"/>
        <end position="2622"/>
    </location>
</feature>
<dbReference type="Pfam" id="PF00668">
    <property type="entry name" value="Condensation"/>
    <property type="match status" value="4"/>
</dbReference>
<dbReference type="Gene3D" id="1.10.1200.10">
    <property type="entry name" value="ACP-like"/>
    <property type="match status" value="3"/>
</dbReference>
<reference evidence="8" key="1">
    <citation type="journal article" date="2023" name="Genome Biol. Evol.">
        <title>First Whole Genome Sequence and Flow Cytometry Genome Size Data for the Lichen-Forming Fungus Ramalina farinacea (Ascomycota).</title>
        <authorList>
            <person name="Llewellyn T."/>
            <person name="Mian S."/>
            <person name="Hill R."/>
            <person name="Leitch I.J."/>
            <person name="Gaya E."/>
        </authorList>
    </citation>
    <scope>NUCLEOTIDE SEQUENCE</scope>
    <source>
        <strain evidence="8">LIQ254RAFAR</strain>
    </source>
</reference>
<evidence type="ECO:0000313" key="9">
    <source>
        <dbReference type="Proteomes" id="UP001161017"/>
    </source>
</evidence>
<accession>A0AA43QPC1</accession>
<organism evidence="8 9">
    <name type="scientific">Ramalina farinacea</name>
    <dbReference type="NCBI Taxonomy" id="258253"/>
    <lineage>
        <taxon>Eukaryota</taxon>
        <taxon>Fungi</taxon>
        <taxon>Dikarya</taxon>
        <taxon>Ascomycota</taxon>
        <taxon>Pezizomycotina</taxon>
        <taxon>Lecanoromycetes</taxon>
        <taxon>OSLEUM clade</taxon>
        <taxon>Lecanoromycetidae</taxon>
        <taxon>Lecanorales</taxon>
        <taxon>Lecanorineae</taxon>
        <taxon>Ramalinaceae</taxon>
        <taxon>Ramalina</taxon>
    </lineage>
</organism>
<feature type="domain" description="Carrier" evidence="7">
    <location>
        <begin position="356"/>
        <end position="432"/>
    </location>
</feature>
<dbReference type="Gene3D" id="3.30.559.10">
    <property type="entry name" value="Chloramphenicol acetyltransferase-like domain"/>
    <property type="match status" value="4"/>
</dbReference>
<dbReference type="SUPFAM" id="SSF47336">
    <property type="entry name" value="ACP-like"/>
    <property type="match status" value="4"/>
</dbReference>
<feature type="region of interest" description="Disordered" evidence="6">
    <location>
        <begin position="1451"/>
        <end position="1470"/>
    </location>
</feature>
<dbReference type="PROSITE" id="PS00455">
    <property type="entry name" value="AMP_BINDING"/>
    <property type="match status" value="1"/>
</dbReference>
<dbReference type="SUPFAM" id="SSF56801">
    <property type="entry name" value="Acetyl-CoA synthetase-like"/>
    <property type="match status" value="2"/>
</dbReference>
<dbReference type="GO" id="GO:0005737">
    <property type="term" value="C:cytoplasm"/>
    <property type="evidence" value="ECO:0007669"/>
    <property type="project" value="TreeGrafter"/>
</dbReference>
<dbReference type="Gene3D" id="3.40.50.12780">
    <property type="entry name" value="N-terminal domain of ligase-like"/>
    <property type="match status" value="2"/>
</dbReference>
<dbReference type="Pfam" id="PF00550">
    <property type="entry name" value="PP-binding"/>
    <property type="match status" value="4"/>
</dbReference>
<dbReference type="FunFam" id="3.30.300.30:FF:000015">
    <property type="entry name" value="Nonribosomal peptide synthase SidD"/>
    <property type="match status" value="1"/>
</dbReference>
<dbReference type="Pfam" id="PF00501">
    <property type="entry name" value="AMP-binding"/>
    <property type="match status" value="2"/>
</dbReference>
<evidence type="ECO:0000256" key="5">
    <source>
        <dbReference type="ARBA" id="ARBA00029454"/>
    </source>
</evidence>
<dbReference type="InterPro" id="IPR020845">
    <property type="entry name" value="AMP-binding_CS"/>
</dbReference>
<dbReference type="GO" id="GO:0031169">
    <property type="term" value="P:ferrichrome biosynthetic process"/>
    <property type="evidence" value="ECO:0007669"/>
    <property type="project" value="UniProtKB-ARBA"/>
</dbReference>
<dbReference type="PANTHER" id="PTHR45527:SF2">
    <property type="entry name" value="FERRICROCIN SYNTHETASE (NONRIBOSOMAL PEPTIDE SIDEROPHORE SYNTHASE ) (EUROFUNG)"/>
    <property type="match status" value="1"/>
</dbReference>
<evidence type="ECO:0000259" key="7">
    <source>
        <dbReference type="PROSITE" id="PS50075"/>
    </source>
</evidence>
<feature type="domain" description="Carrier" evidence="7">
    <location>
        <begin position="2010"/>
        <end position="2086"/>
    </location>
</feature>
<dbReference type="InterPro" id="IPR000873">
    <property type="entry name" value="AMP-dep_synth/lig_dom"/>
</dbReference>
<protein>
    <submittedName>
        <fullName evidence="8">Non-ribosomal peptide synthetase</fullName>
    </submittedName>
</protein>
<feature type="region of interest" description="Disordered" evidence="6">
    <location>
        <begin position="2616"/>
        <end position="2645"/>
    </location>
</feature>
<feature type="domain" description="Carrier" evidence="7">
    <location>
        <begin position="1467"/>
        <end position="1543"/>
    </location>
</feature>
<dbReference type="GO" id="GO:0010106">
    <property type="term" value="P:cellular response to iron ion starvation"/>
    <property type="evidence" value="ECO:0007669"/>
    <property type="project" value="UniProtKB-ARBA"/>
</dbReference>
<name>A0AA43QPC1_9LECA</name>